<dbReference type="KEGG" id="ant:Arnit_1869"/>
<accession>D5V1T9</accession>
<dbReference type="NCBIfam" id="NF003146">
    <property type="entry name" value="PRK04081.1"/>
    <property type="match status" value="1"/>
</dbReference>
<sequence length="196" mass="21339">MKHIKKISDYAIVGGLGAILITGLVGCGDNSNNNKDGQDSTFTNASQKQAAFVVIEESKDGKYKIVDEFPSSKTTIVLRKPDGSEKILSQNEIQKLVKEEEVKIDNGTSALTNPEMSSGGMGLGGVLLSSIAGAMIGSWIGNKLFNNQNFQSQRRTQYKSPQTYSKSQSSFTKAANTSKTSTSSKKSGFFWRRKFF</sequence>
<keyword evidence="2" id="KW-0472">Membrane</keyword>
<feature type="region of interest" description="Disordered" evidence="1">
    <location>
        <begin position="155"/>
        <end position="184"/>
    </location>
</feature>
<dbReference type="STRING" id="572480.Arnit_1869"/>
<evidence type="ECO:0000256" key="2">
    <source>
        <dbReference type="SAM" id="Phobius"/>
    </source>
</evidence>
<evidence type="ECO:0000259" key="3">
    <source>
        <dbReference type="Pfam" id="PF26303"/>
    </source>
</evidence>
<evidence type="ECO:0000313" key="5">
    <source>
        <dbReference type="Proteomes" id="UP000000939"/>
    </source>
</evidence>
<feature type="transmembrane region" description="Helical" evidence="2">
    <location>
        <begin position="121"/>
        <end position="145"/>
    </location>
</feature>
<keyword evidence="2" id="KW-0812">Transmembrane</keyword>
<evidence type="ECO:0000313" key="4">
    <source>
        <dbReference type="EMBL" id="ADG93523.1"/>
    </source>
</evidence>
<dbReference type="PROSITE" id="PS51257">
    <property type="entry name" value="PROKAR_LIPOPROTEIN"/>
    <property type="match status" value="1"/>
</dbReference>
<feature type="domain" description="UPF0323" evidence="3">
    <location>
        <begin position="51"/>
        <end position="173"/>
    </location>
</feature>
<name>D5V1T9_ARCNC</name>
<reference evidence="4 5" key="1">
    <citation type="journal article" date="2010" name="Stand. Genomic Sci.">
        <title>Complete genome sequence of Arcobacter nitrofigilis type strain (CI).</title>
        <authorList>
            <person name="Pati A."/>
            <person name="Gronow S."/>
            <person name="Lapidus A."/>
            <person name="Copeland A."/>
            <person name="Glavina Del Rio T."/>
            <person name="Nolan M."/>
            <person name="Lucas S."/>
            <person name="Tice H."/>
            <person name="Cheng J.F."/>
            <person name="Han C."/>
            <person name="Chertkov O."/>
            <person name="Bruce D."/>
            <person name="Tapia R."/>
            <person name="Goodwin L."/>
            <person name="Pitluck S."/>
            <person name="Liolios K."/>
            <person name="Ivanova N."/>
            <person name="Mavromatis K."/>
            <person name="Chen A."/>
            <person name="Palaniappan K."/>
            <person name="Land M."/>
            <person name="Hauser L."/>
            <person name="Chang Y.J."/>
            <person name="Jeffries C.D."/>
            <person name="Detter J.C."/>
            <person name="Rohde M."/>
            <person name="Goker M."/>
            <person name="Bristow J."/>
            <person name="Eisen J.A."/>
            <person name="Markowitz V."/>
            <person name="Hugenholtz P."/>
            <person name="Klenk H.P."/>
            <person name="Kyrpides N.C."/>
        </authorList>
    </citation>
    <scope>NUCLEOTIDE SEQUENCE [LARGE SCALE GENOMIC DNA]</scope>
    <source>
        <strain evidence="5">ATCC 33309 / DSM 7299 / CCUG 15893 / LMG 7604 / NCTC 12251 / CI</strain>
    </source>
</reference>
<evidence type="ECO:0000256" key="1">
    <source>
        <dbReference type="SAM" id="MobiDB-lite"/>
    </source>
</evidence>
<keyword evidence="5" id="KW-1185">Reference proteome</keyword>
<dbReference type="EMBL" id="CP001999">
    <property type="protein sequence ID" value="ADG93523.1"/>
    <property type="molecule type" value="Genomic_DNA"/>
</dbReference>
<dbReference type="Proteomes" id="UP000000939">
    <property type="component" value="Chromosome"/>
</dbReference>
<protein>
    <recommendedName>
        <fullName evidence="3">UPF0323 domain-containing protein</fullName>
    </recommendedName>
</protein>
<feature type="compositionally biased region" description="Polar residues" evidence="1">
    <location>
        <begin position="155"/>
        <end position="168"/>
    </location>
</feature>
<dbReference type="InterPro" id="IPR059092">
    <property type="entry name" value="UPF0323_dom"/>
</dbReference>
<feature type="transmembrane region" description="Helical" evidence="2">
    <location>
        <begin position="7"/>
        <end position="26"/>
    </location>
</feature>
<dbReference type="eggNOG" id="ENOG502ZIB8">
    <property type="taxonomic scope" value="Bacteria"/>
</dbReference>
<proteinExistence type="predicted"/>
<dbReference type="Pfam" id="PF26303">
    <property type="entry name" value="UPF0323"/>
    <property type="match status" value="1"/>
</dbReference>
<feature type="compositionally biased region" description="Low complexity" evidence="1">
    <location>
        <begin position="169"/>
        <end position="184"/>
    </location>
</feature>
<gene>
    <name evidence="4" type="ordered locus">Arnit_1869</name>
</gene>
<organism evidence="4 5">
    <name type="scientific">Arcobacter nitrofigilis (strain ATCC 33309 / DSM 7299 / CCUG 15893 / LMG 7604 / NCTC 12251 / CI)</name>
    <name type="common">Campylobacter nitrofigilis</name>
    <dbReference type="NCBI Taxonomy" id="572480"/>
    <lineage>
        <taxon>Bacteria</taxon>
        <taxon>Pseudomonadati</taxon>
        <taxon>Campylobacterota</taxon>
        <taxon>Epsilonproteobacteria</taxon>
        <taxon>Campylobacterales</taxon>
        <taxon>Arcobacteraceae</taxon>
        <taxon>Arcobacter</taxon>
    </lineage>
</organism>
<keyword evidence="2" id="KW-1133">Transmembrane helix</keyword>
<dbReference type="HOGENOM" id="CLU_111520_0_0_7"/>
<dbReference type="AlphaFoldDB" id="D5V1T9"/>